<evidence type="ECO:0000256" key="1">
    <source>
        <dbReference type="PROSITE-ProRule" id="PRU01211"/>
    </source>
</evidence>
<accession>A0A9W9YX24</accession>
<evidence type="ECO:0000313" key="3">
    <source>
        <dbReference type="EMBL" id="KAJ7370956.1"/>
    </source>
</evidence>
<dbReference type="GO" id="GO:0006508">
    <property type="term" value="P:proteolysis"/>
    <property type="evidence" value="ECO:0007669"/>
    <property type="project" value="InterPro"/>
</dbReference>
<dbReference type="AlphaFoldDB" id="A0A9W9YX24"/>
<dbReference type="Proteomes" id="UP001163046">
    <property type="component" value="Unassembled WGS sequence"/>
</dbReference>
<dbReference type="GO" id="GO:0008270">
    <property type="term" value="F:zinc ion binding"/>
    <property type="evidence" value="ECO:0007669"/>
    <property type="project" value="InterPro"/>
</dbReference>
<dbReference type="InterPro" id="IPR001506">
    <property type="entry name" value="Peptidase_M12A"/>
</dbReference>
<dbReference type="Gene3D" id="3.40.390.10">
    <property type="entry name" value="Collagenase (Catalytic Domain)"/>
    <property type="match status" value="2"/>
</dbReference>
<organism evidence="3 4">
    <name type="scientific">Desmophyllum pertusum</name>
    <dbReference type="NCBI Taxonomy" id="174260"/>
    <lineage>
        <taxon>Eukaryota</taxon>
        <taxon>Metazoa</taxon>
        <taxon>Cnidaria</taxon>
        <taxon>Anthozoa</taxon>
        <taxon>Hexacorallia</taxon>
        <taxon>Scleractinia</taxon>
        <taxon>Caryophylliina</taxon>
        <taxon>Caryophylliidae</taxon>
        <taxon>Desmophyllum</taxon>
    </lineage>
</organism>
<dbReference type="PANTHER" id="PTHR10127">
    <property type="entry name" value="DISCOIDIN, CUB, EGF, LAMININ , AND ZINC METALLOPROTEASE DOMAIN CONTAINING"/>
    <property type="match status" value="1"/>
</dbReference>
<evidence type="ECO:0000313" key="4">
    <source>
        <dbReference type="Proteomes" id="UP001163046"/>
    </source>
</evidence>
<dbReference type="GO" id="GO:0004222">
    <property type="term" value="F:metalloendopeptidase activity"/>
    <property type="evidence" value="ECO:0007669"/>
    <property type="project" value="InterPro"/>
</dbReference>
<dbReference type="PANTHER" id="PTHR10127:SF850">
    <property type="entry name" value="METALLOENDOPEPTIDASE"/>
    <property type="match status" value="1"/>
</dbReference>
<dbReference type="InterPro" id="IPR024079">
    <property type="entry name" value="MetalloPept_cat_dom_sf"/>
</dbReference>
<dbReference type="Pfam" id="PF01400">
    <property type="entry name" value="Astacin"/>
    <property type="match status" value="2"/>
</dbReference>
<dbReference type="SUPFAM" id="SSF55486">
    <property type="entry name" value="Metalloproteases ('zincins'), catalytic domain"/>
    <property type="match status" value="1"/>
</dbReference>
<dbReference type="EMBL" id="MU826853">
    <property type="protein sequence ID" value="KAJ7370956.1"/>
    <property type="molecule type" value="Genomic_DNA"/>
</dbReference>
<keyword evidence="4" id="KW-1185">Reference proteome</keyword>
<name>A0A9W9YX24_9CNID</name>
<reference evidence="3" key="1">
    <citation type="submission" date="2023-01" db="EMBL/GenBank/DDBJ databases">
        <title>Genome assembly of the deep-sea coral Lophelia pertusa.</title>
        <authorList>
            <person name="Herrera S."/>
            <person name="Cordes E."/>
        </authorList>
    </citation>
    <scope>NUCLEOTIDE SEQUENCE</scope>
    <source>
        <strain evidence="3">USNM1676648</strain>
        <tissue evidence="3">Polyp</tissue>
    </source>
</reference>
<dbReference type="InterPro" id="IPR006026">
    <property type="entry name" value="Peptidase_Metallo"/>
</dbReference>
<sequence length="219" mass="24901">MYFFLKDIKEPPVEDIRDFAKRGAVRSSRFRWPISIDHDGNAVVRIRFRVDSGLDSKAESELKRAIQDIHAATCVRFLPRTGEPDYVSFETGSGCSSKIGKREGKQVIFLDAREDIMNKYPPGYMDNLGFSYDLESIMQYRKDAFAKSDDLVTMEARSDPNMVLGNMNAMSASDIMKINKLFNCAGKNEVCKYNTIHENMQNAMQCNAKCNAMQKYNAV</sequence>
<dbReference type="OrthoDB" id="5982458at2759"/>
<protein>
    <recommendedName>
        <fullName evidence="2">Peptidase M12A domain-containing protein</fullName>
    </recommendedName>
</protein>
<gene>
    <name evidence="3" type="ORF">OS493_028568</name>
</gene>
<dbReference type="SMART" id="SM00235">
    <property type="entry name" value="ZnMc"/>
    <property type="match status" value="1"/>
</dbReference>
<dbReference type="PROSITE" id="PS51864">
    <property type="entry name" value="ASTACIN"/>
    <property type="match status" value="1"/>
</dbReference>
<comment type="caution">
    <text evidence="3">The sequence shown here is derived from an EMBL/GenBank/DDBJ whole genome shotgun (WGS) entry which is preliminary data.</text>
</comment>
<proteinExistence type="predicted"/>
<feature type="domain" description="Peptidase M12A" evidence="2">
    <location>
        <begin position="118"/>
        <end position="185"/>
    </location>
</feature>
<evidence type="ECO:0000259" key="2">
    <source>
        <dbReference type="PROSITE" id="PS51864"/>
    </source>
</evidence>
<comment type="caution">
    <text evidence="1">Lacks conserved residue(s) required for the propagation of feature annotation.</text>
</comment>